<reference evidence="2 3" key="1">
    <citation type="journal article" date="2020" name="Nature">
        <title>Six reference-quality genomes reveal evolution of bat adaptations.</title>
        <authorList>
            <person name="Jebb D."/>
            <person name="Huang Z."/>
            <person name="Pippel M."/>
            <person name="Hughes G.M."/>
            <person name="Lavrichenko K."/>
            <person name="Devanna P."/>
            <person name="Winkler S."/>
            <person name="Jermiin L.S."/>
            <person name="Skirmuntt E.C."/>
            <person name="Katzourakis A."/>
            <person name="Burkitt-Gray L."/>
            <person name="Ray D.A."/>
            <person name="Sullivan K.A.M."/>
            <person name="Roscito J.G."/>
            <person name="Kirilenko B.M."/>
            <person name="Davalos L.M."/>
            <person name="Corthals A.P."/>
            <person name="Power M.L."/>
            <person name="Jones G."/>
            <person name="Ransome R.D."/>
            <person name="Dechmann D.K.N."/>
            <person name="Locatelli A.G."/>
            <person name="Puechmaille S.J."/>
            <person name="Fedrigo O."/>
            <person name="Jarvis E.D."/>
            <person name="Hiller M."/>
            <person name="Vernes S.C."/>
            <person name="Myers E.W."/>
            <person name="Teeling E.C."/>
        </authorList>
    </citation>
    <scope>NUCLEOTIDE SEQUENCE [LARGE SCALE GENOMIC DNA]</scope>
    <source>
        <strain evidence="2">MPipKuh1</strain>
        <tissue evidence="2">Flight muscle</tissue>
    </source>
</reference>
<dbReference type="EMBL" id="JACAGB010000018">
    <property type="protein sequence ID" value="KAF6316159.1"/>
    <property type="molecule type" value="Genomic_DNA"/>
</dbReference>
<evidence type="ECO:0000313" key="3">
    <source>
        <dbReference type="Proteomes" id="UP000558488"/>
    </source>
</evidence>
<protein>
    <submittedName>
        <fullName evidence="2">Uncharacterized protein</fullName>
    </submittedName>
</protein>
<dbReference type="AlphaFoldDB" id="A0A7J7UTF0"/>
<gene>
    <name evidence="2" type="ORF">mPipKuh1_008675</name>
</gene>
<dbReference type="Proteomes" id="UP000558488">
    <property type="component" value="Unassembled WGS sequence"/>
</dbReference>
<keyword evidence="3" id="KW-1185">Reference proteome</keyword>
<sequence>MCVGGENTWCWDCVMRSMRKPRWARAPKPSPGRAPRRVPRQGRGRRPGIPGAPRRRLAWGAGSPGAAGRRVWVAGFPFWVSRKGSRAWHPPRGSALTVPSPPSPATLTSSVAPCRLSCSVKCEESGGHWACGSSALGAPPSIPSPSPPCAGDMGASVLAAASPGICPL</sequence>
<proteinExistence type="predicted"/>
<evidence type="ECO:0000256" key="1">
    <source>
        <dbReference type="SAM" id="MobiDB-lite"/>
    </source>
</evidence>
<comment type="caution">
    <text evidence="2">The sequence shown here is derived from an EMBL/GenBank/DDBJ whole genome shotgun (WGS) entry which is preliminary data.</text>
</comment>
<feature type="compositionally biased region" description="Basic residues" evidence="1">
    <location>
        <begin position="34"/>
        <end position="46"/>
    </location>
</feature>
<organism evidence="2 3">
    <name type="scientific">Pipistrellus kuhlii</name>
    <name type="common">Kuhl's pipistrelle</name>
    <dbReference type="NCBI Taxonomy" id="59472"/>
    <lineage>
        <taxon>Eukaryota</taxon>
        <taxon>Metazoa</taxon>
        <taxon>Chordata</taxon>
        <taxon>Craniata</taxon>
        <taxon>Vertebrata</taxon>
        <taxon>Euteleostomi</taxon>
        <taxon>Mammalia</taxon>
        <taxon>Eutheria</taxon>
        <taxon>Laurasiatheria</taxon>
        <taxon>Chiroptera</taxon>
        <taxon>Yangochiroptera</taxon>
        <taxon>Vespertilionidae</taxon>
        <taxon>Pipistrellus</taxon>
    </lineage>
</organism>
<accession>A0A7J7UTF0</accession>
<evidence type="ECO:0000313" key="2">
    <source>
        <dbReference type="EMBL" id="KAF6316159.1"/>
    </source>
</evidence>
<name>A0A7J7UTF0_PIPKU</name>
<feature type="region of interest" description="Disordered" evidence="1">
    <location>
        <begin position="85"/>
        <end position="104"/>
    </location>
</feature>
<feature type="region of interest" description="Disordered" evidence="1">
    <location>
        <begin position="22"/>
        <end position="66"/>
    </location>
</feature>